<dbReference type="Proteomes" id="UP000070063">
    <property type="component" value="Unassembled WGS sequence"/>
</dbReference>
<proteinExistence type="predicted"/>
<evidence type="ECO:0000313" key="1">
    <source>
        <dbReference type="EMBL" id="KXA39102.1"/>
    </source>
</evidence>
<reference evidence="1 2" key="1">
    <citation type="submission" date="2016-01" db="EMBL/GenBank/DDBJ databases">
        <authorList>
            <person name="Mitreva M."/>
            <person name="Pepin K.H."/>
            <person name="Mihindukulasuriya K.A."/>
            <person name="Fulton R."/>
            <person name="Fronick C."/>
            <person name="O'Laughlin M."/>
            <person name="Miner T."/>
            <person name="Herter B."/>
            <person name="Rosa B.A."/>
            <person name="Cordes M."/>
            <person name="Tomlinson C."/>
            <person name="Wollam A."/>
            <person name="Palsikar V.B."/>
            <person name="Mardis E.R."/>
            <person name="Wilson R.K."/>
        </authorList>
    </citation>
    <scope>NUCLEOTIDE SEQUENCE [LARGE SCALE GENOMIC DNA]</scope>
    <source>
        <strain evidence="1 2">MJR7738</strain>
    </source>
</reference>
<evidence type="ECO:0008006" key="3">
    <source>
        <dbReference type="Google" id="ProtNLM"/>
    </source>
</evidence>
<organism evidence="1 2">
    <name type="scientific">Staphylococcus lugdunensis</name>
    <dbReference type="NCBI Taxonomy" id="28035"/>
    <lineage>
        <taxon>Bacteria</taxon>
        <taxon>Bacillati</taxon>
        <taxon>Bacillota</taxon>
        <taxon>Bacilli</taxon>
        <taxon>Bacillales</taxon>
        <taxon>Staphylococcaceae</taxon>
        <taxon>Staphylococcus</taxon>
    </lineage>
</organism>
<name>A0ABD4EH00_STALU</name>
<gene>
    <name evidence="1" type="ORF">HMPREF3225_00868</name>
</gene>
<evidence type="ECO:0000313" key="2">
    <source>
        <dbReference type="Proteomes" id="UP000070063"/>
    </source>
</evidence>
<protein>
    <recommendedName>
        <fullName evidence="3">AraC family transcriptional regulator</fullName>
    </recommendedName>
</protein>
<accession>A0ABD4EH00</accession>
<dbReference type="AlphaFoldDB" id="A0ABD4EH00"/>
<dbReference type="EMBL" id="LRQI01000030">
    <property type="protein sequence ID" value="KXA39102.1"/>
    <property type="molecule type" value="Genomic_DNA"/>
</dbReference>
<sequence length="79" mass="9431">MIMNKDLLRKYFQNEDFHPITIVVGAKRITLENDINIDYQNEVIIYPMPQTTRIIPFTSITYIDLKDTKNTHINLYKLE</sequence>
<comment type="caution">
    <text evidence="1">The sequence shown here is derived from an EMBL/GenBank/DDBJ whole genome shotgun (WGS) entry which is preliminary data.</text>
</comment>